<reference evidence="3 4" key="1">
    <citation type="submission" date="2018-08" db="EMBL/GenBank/DDBJ databases">
        <title>Pallidiluteibacterium maritimus gen. nov., sp. nov., isolated from coastal sediment.</title>
        <authorList>
            <person name="Zhou L.Y."/>
        </authorList>
    </citation>
    <scope>NUCLEOTIDE SEQUENCE [LARGE SCALE GENOMIC DNA]</scope>
    <source>
        <strain evidence="3 4">XSD2</strain>
    </source>
</reference>
<keyword evidence="1" id="KW-0472">Membrane</keyword>
<evidence type="ECO:0000313" key="4">
    <source>
        <dbReference type="Proteomes" id="UP000265926"/>
    </source>
</evidence>
<comment type="caution">
    <text evidence="3">The sequence shown here is derived from an EMBL/GenBank/DDBJ whole genome shotgun (WGS) entry which is preliminary data.</text>
</comment>
<evidence type="ECO:0000256" key="1">
    <source>
        <dbReference type="SAM" id="Phobius"/>
    </source>
</evidence>
<feature type="non-terminal residue" evidence="3">
    <location>
        <position position="78"/>
    </location>
</feature>
<keyword evidence="1" id="KW-0812">Transmembrane</keyword>
<organism evidence="3 4">
    <name type="scientific">Maribellus luteus</name>
    <dbReference type="NCBI Taxonomy" id="2305463"/>
    <lineage>
        <taxon>Bacteria</taxon>
        <taxon>Pseudomonadati</taxon>
        <taxon>Bacteroidota</taxon>
        <taxon>Bacteroidia</taxon>
        <taxon>Marinilabiliales</taxon>
        <taxon>Prolixibacteraceae</taxon>
        <taxon>Maribellus</taxon>
    </lineage>
</organism>
<keyword evidence="1" id="KW-1133">Transmembrane helix</keyword>
<keyword evidence="4" id="KW-1185">Reference proteome</keyword>
<dbReference type="InterPro" id="IPR025196">
    <property type="entry name" value="DUF4126"/>
</dbReference>
<dbReference type="AlphaFoldDB" id="A0A399SQE7"/>
<evidence type="ECO:0000259" key="2">
    <source>
        <dbReference type="Pfam" id="PF13548"/>
    </source>
</evidence>
<feature type="transmembrane region" description="Helical" evidence="1">
    <location>
        <begin position="46"/>
        <end position="63"/>
    </location>
</feature>
<feature type="domain" description="DUF4126" evidence="2">
    <location>
        <begin position="6"/>
        <end position="78"/>
    </location>
</feature>
<protein>
    <submittedName>
        <fullName evidence="3">DUF4126 domain-containing protein</fullName>
    </submittedName>
</protein>
<accession>A0A399SQE7</accession>
<name>A0A399SQE7_9BACT</name>
<dbReference type="OrthoDB" id="288613at2"/>
<sequence>MLETAALAAGLSWTSGFRLYLAVFAAGVLGRTGWLHLPPGLQMLESWWVIGLAGVLAVAEFLADKIPGFDSVWDGIQT</sequence>
<dbReference type="Pfam" id="PF13548">
    <property type="entry name" value="DUF4126"/>
    <property type="match status" value="1"/>
</dbReference>
<evidence type="ECO:0000313" key="3">
    <source>
        <dbReference type="EMBL" id="RIJ45164.1"/>
    </source>
</evidence>
<gene>
    <name evidence="3" type="ORF">D1614_23740</name>
</gene>
<proteinExistence type="predicted"/>
<dbReference type="EMBL" id="QWGR01000066">
    <property type="protein sequence ID" value="RIJ45164.1"/>
    <property type="molecule type" value="Genomic_DNA"/>
</dbReference>
<dbReference type="Proteomes" id="UP000265926">
    <property type="component" value="Unassembled WGS sequence"/>
</dbReference>